<evidence type="ECO:0000313" key="2">
    <source>
        <dbReference type="EMBL" id="OON16543.1"/>
    </source>
</evidence>
<accession>A0A1S8WQM0</accession>
<feature type="non-terminal residue" evidence="2">
    <location>
        <position position="181"/>
    </location>
</feature>
<name>A0A1S8WQM0_OPIVI</name>
<proteinExistence type="predicted"/>
<dbReference type="Proteomes" id="UP000243686">
    <property type="component" value="Unassembled WGS sequence"/>
</dbReference>
<gene>
    <name evidence="2" type="ORF">X801_07643</name>
</gene>
<sequence>MFAAREEIVRLFEQLCVRRPADVVSVLPELVEVVLACLDRTRLKERGLEFVFPALRQFSAFSSHTRTQKVCVGGVNGSITFFDFKIGRYFLQTAGFFGMGGQQVKSVSIHPVPPLLPPPSKQVAKSEMGSKSNPADEVCSDSISVWLDWPESRVVQLITDGGVGTVHSLAVVITTKAIALM</sequence>
<evidence type="ECO:0008006" key="4">
    <source>
        <dbReference type="Google" id="ProtNLM"/>
    </source>
</evidence>
<reference evidence="2 3" key="1">
    <citation type="submission" date="2015-03" db="EMBL/GenBank/DDBJ databases">
        <title>Draft genome of the nematode, Opisthorchis viverrini.</title>
        <authorList>
            <person name="Mitreva M."/>
        </authorList>
    </citation>
    <scope>NUCLEOTIDE SEQUENCE [LARGE SCALE GENOMIC DNA]</scope>
    <source>
        <strain evidence="2">Khon Kaen</strain>
    </source>
</reference>
<protein>
    <recommendedName>
        <fullName evidence="4">WD domain, G-beta repeat protein</fullName>
    </recommendedName>
</protein>
<keyword evidence="3" id="KW-1185">Reference proteome</keyword>
<feature type="region of interest" description="Disordered" evidence="1">
    <location>
        <begin position="118"/>
        <end position="137"/>
    </location>
</feature>
<dbReference type="AlphaFoldDB" id="A0A1S8WQM0"/>
<organism evidence="2 3">
    <name type="scientific">Opisthorchis viverrini</name>
    <name type="common">Southeast Asian liver fluke</name>
    <dbReference type="NCBI Taxonomy" id="6198"/>
    <lineage>
        <taxon>Eukaryota</taxon>
        <taxon>Metazoa</taxon>
        <taxon>Spiralia</taxon>
        <taxon>Lophotrochozoa</taxon>
        <taxon>Platyhelminthes</taxon>
        <taxon>Trematoda</taxon>
        <taxon>Digenea</taxon>
        <taxon>Opisthorchiida</taxon>
        <taxon>Opisthorchiata</taxon>
        <taxon>Opisthorchiidae</taxon>
        <taxon>Opisthorchis</taxon>
    </lineage>
</organism>
<evidence type="ECO:0000313" key="3">
    <source>
        <dbReference type="Proteomes" id="UP000243686"/>
    </source>
</evidence>
<evidence type="ECO:0000256" key="1">
    <source>
        <dbReference type="SAM" id="MobiDB-lite"/>
    </source>
</evidence>
<dbReference type="EMBL" id="KV897155">
    <property type="protein sequence ID" value="OON16543.1"/>
    <property type="molecule type" value="Genomic_DNA"/>
</dbReference>